<evidence type="ECO:0000256" key="7">
    <source>
        <dbReference type="ARBA" id="ARBA00025162"/>
    </source>
</evidence>
<dbReference type="Gene3D" id="3.40.50.300">
    <property type="entry name" value="P-loop containing nucleotide triphosphate hydrolases"/>
    <property type="match status" value="1"/>
</dbReference>
<dbReference type="AlphaFoldDB" id="A0A1M6RML5"/>
<keyword evidence="8" id="KW-0963">Cytoplasm</keyword>
<keyword evidence="4 8" id="KW-0547">Nucleotide-binding</keyword>
<feature type="binding site" evidence="8">
    <location>
        <begin position="261"/>
        <end position="265"/>
    </location>
    <ligand>
        <name>GTP</name>
        <dbReference type="ChEBI" id="CHEBI:37565"/>
    </ligand>
</feature>
<dbReference type="NCBIfam" id="TIGR00487">
    <property type="entry name" value="IF-2"/>
    <property type="match status" value="1"/>
</dbReference>
<comment type="subcellular location">
    <subcellularLocation>
        <location evidence="8">Cytoplasm</location>
    </subcellularLocation>
</comment>
<dbReference type="InterPro" id="IPR044145">
    <property type="entry name" value="IF2_II"/>
</dbReference>
<protein>
    <recommendedName>
        <fullName evidence="2 8">Translation initiation factor IF-2</fullName>
    </recommendedName>
</protein>
<evidence type="ECO:0000313" key="14">
    <source>
        <dbReference type="Proteomes" id="UP000184310"/>
    </source>
</evidence>
<evidence type="ECO:0000256" key="4">
    <source>
        <dbReference type="ARBA" id="ARBA00022741"/>
    </source>
</evidence>
<evidence type="ECO:0000256" key="6">
    <source>
        <dbReference type="ARBA" id="ARBA00023134"/>
    </source>
</evidence>
<feature type="binding site" evidence="8">
    <location>
        <begin position="215"/>
        <end position="222"/>
    </location>
    <ligand>
        <name>GTP</name>
        <dbReference type="ChEBI" id="CHEBI:37565"/>
    </ligand>
</feature>
<dbReference type="SUPFAM" id="SSF50447">
    <property type="entry name" value="Translation proteins"/>
    <property type="match status" value="2"/>
</dbReference>
<dbReference type="Pfam" id="PF04760">
    <property type="entry name" value="IF2_N"/>
    <property type="match status" value="2"/>
</dbReference>
<feature type="domain" description="Tr-type G" evidence="12">
    <location>
        <begin position="206"/>
        <end position="375"/>
    </location>
</feature>
<comment type="function">
    <text evidence="7 8 9">One of the essential components for the initiation of protein synthesis. Protects formylmethionyl-tRNA from spontaneous hydrolysis and promotes its binding to the 30S ribosomal subunits. Also involved in the hydrolysis of GTP during the formation of the 70S ribosomal complex.</text>
</comment>
<dbReference type="Gene3D" id="2.40.30.10">
    <property type="entry name" value="Translation factors"/>
    <property type="match status" value="2"/>
</dbReference>
<gene>
    <name evidence="8" type="primary">infB</name>
    <name evidence="13" type="ORF">SAMN02745163_03624</name>
</gene>
<dbReference type="CDD" id="cd03702">
    <property type="entry name" value="IF2_mtIF2_II"/>
    <property type="match status" value="1"/>
</dbReference>
<keyword evidence="3 8" id="KW-0396">Initiation factor</keyword>
<dbReference type="GO" id="GO:0003924">
    <property type="term" value="F:GTPase activity"/>
    <property type="evidence" value="ECO:0007669"/>
    <property type="project" value="UniProtKB-UniRule"/>
</dbReference>
<dbReference type="Pfam" id="PF11987">
    <property type="entry name" value="IF-2"/>
    <property type="match status" value="1"/>
</dbReference>
<evidence type="ECO:0000256" key="5">
    <source>
        <dbReference type="ARBA" id="ARBA00022917"/>
    </source>
</evidence>
<dbReference type="FunFam" id="3.40.50.10050:FF:000001">
    <property type="entry name" value="Translation initiation factor IF-2"/>
    <property type="match status" value="1"/>
</dbReference>
<evidence type="ECO:0000256" key="9">
    <source>
        <dbReference type="RuleBase" id="RU000644"/>
    </source>
</evidence>
<comment type="similarity">
    <text evidence="1 8 9">Belongs to the TRAFAC class translation factor GTPase superfamily. Classic translation factor GTPase family. IF-2 subfamily.</text>
</comment>
<dbReference type="GO" id="GO:0005525">
    <property type="term" value="F:GTP binding"/>
    <property type="evidence" value="ECO:0007669"/>
    <property type="project" value="UniProtKB-KW"/>
</dbReference>
<dbReference type="PROSITE" id="PS51722">
    <property type="entry name" value="G_TR_2"/>
    <property type="match status" value="1"/>
</dbReference>
<dbReference type="FunFam" id="3.40.50.300:FF:000019">
    <property type="entry name" value="Translation initiation factor IF-2"/>
    <property type="match status" value="1"/>
</dbReference>
<evidence type="ECO:0000256" key="10">
    <source>
        <dbReference type="SAM" id="Coils"/>
    </source>
</evidence>
<dbReference type="Pfam" id="PF22042">
    <property type="entry name" value="EF-G_D2"/>
    <property type="match status" value="1"/>
</dbReference>
<dbReference type="InterPro" id="IPR015760">
    <property type="entry name" value="TIF_IF2"/>
</dbReference>
<feature type="region of interest" description="G-domain" evidence="8">
    <location>
        <begin position="209"/>
        <end position="357"/>
    </location>
</feature>
<dbReference type="Proteomes" id="UP000184310">
    <property type="component" value="Unassembled WGS sequence"/>
</dbReference>
<dbReference type="CDD" id="cd01887">
    <property type="entry name" value="IF2_eIF5B"/>
    <property type="match status" value="1"/>
</dbReference>
<keyword evidence="10" id="KW-0175">Coiled coil</keyword>
<dbReference type="CDD" id="cd03692">
    <property type="entry name" value="mtIF2_IVc"/>
    <property type="match status" value="1"/>
</dbReference>
<dbReference type="SUPFAM" id="SSF52540">
    <property type="entry name" value="P-loop containing nucleoside triphosphate hydrolases"/>
    <property type="match status" value="1"/>
</dbReference>
<dbReference type="RefSeq" id="WP_072991279.1">
    <property type="nucleotide sequence ID" value="NZ_FQZB01000016.1"/>
</dbReference>
<dbReference type="GO" id="GO:0003743">
    <property type="term" value="F:translation initiation factor activity"/>
    <property type="evidence" value="ECO:0007669"/>
    <property type="project" value="UniProtKB-UniRule"/>
</dbReference>
<organism evidence="13 14">
    <name type="scientific">Clostridium cavendishii DSM 21758</name>
    <dbReference type="NCBI Taxonomy" id="1121302"/>
    <lineage>
        <taxon>Bacteria</taxon>
        <taxon>Bacillati</taxon>
        <taxon>Bacillota</taxon>
        <taxon>Clostridia</taxon>
        <taxon>Eubacteriales</taxon>
        <taxon>Clostridiaceae</taxon>
        <taxon>Clostridium</taxon>
    </lineage>
</organism>
<dbReference type="EMBL" id="FQZB01000016">
    <property type="protein sequence ID" value="SHK33578.1"/>
    <property type="molecule type" value="Genomic_DNA"/>
</dbReference>
<dbReference type="STRING" id="1121302.SAMN02745163_03624"/>
<dbReference type="PROSITE" id="PS01176">
    <property type="entry name" value="IF2"/>
    <property type="match status" value="1"/>
</dbReference>
<reference evidence="13 14" key="1">
    <citation type="submission" date="2016-11" db="EMBL/GenBank/DDBJ databases">
        <authorList>
            <person name="Jaros S."/>
            <person name="Januszkiewicz K."/>
            <person name="Wedrychowicz H."/>
        </authorList>
    </citation>
    <scope>NUCLEOTIDE SEQUENCE [LARGE SCALE GENOMIC DNA]</scope>
    <source>
        <strain evidence="13 14">DSM 21758</strain>
    </source>
</reference>
<dbReference type="SUPFAM" id="SSF52156">
    <property type="entry name" value="Initiation factor IF2/eIF5b, domain 3"/>
    <property type="match status" value="1"/>
</dbReference>
<dbReference type="Gene3D" id="1.10.10.2480">
    <property type="match status" value="1"/>
</dbReference>
<evidence type="ECO:0000313" key="13">
    <source>
        <dbReference type="EMBL" id="SHK33578.1"/>
    </source>
</evidence>
<dbReference type="InterPro" id="IPR000795">
    <property type="entry name" value="T_Tr_GTP-bd_dom"/>
</dbReference>
<dbReference type="Pfam" id="PF00009">
    <property type="entry name" value="GTP_EFTU"/>
    <property type="match status" value="1"/>
</dbReference>
<dbReference type="InterPro" id="IPR023115">
    <property type="entry name" value="TIF_IF2_dom3"/>
</dbReference>
<sequence>MSKIRVYELAKELGVSSKDLINILMDQFSVEVKNHMSVIENEDAELIKELLSNKGEAVTKDEEETSNKTSNETVEKQENIVQEYEEMTFKEADKASKKNKKRKKKGSLDEIHEEDEKDSSKENGDIIEIGNTITVKELAEKLEKPTNEVIKTLIFTGVMAAINQEIDFETAQKVAEKFEVVLERKEEEAVLEEVEEEIELEENLEKRPPIVTVMGHVDHGKTSLLDAIRKAKVTESEAGGITQHIGAYTVNVNGEKVTFLDTPGHEAFTAMRARGAQVTDVVILVVAADDGIMPQTVEAINHCKAANVPMVVAINKMDRPGANPDRVKQELTEHGLVAEDWGGDVVCVPVSAKTHENLDTLLEMVVLTAEMLELKANPNRNAKGTVVEAKLDKGRGAVASLLIQSGTLRAGDAIVVGSTYGRIRAMFDDKGRKIKSAGPSIPVEILGLSDVPAAGDRFHMVKDEKTARQMAETRKEKERQEGFNSSHRVSLEDLYSQIKEGKVKELSIIVKADVQGSVEAIKASLEKLSTDDVKVRVIHGAVGAISETDVTLATASNAILIGFNVRPNENAITAAEKEKVDIKTYRVIYDAIEDVKSAMIGMLEPEYKEVVLGSAEIRQIYKLSSVGTIAGCYVLKGKIVRNAEIRLVREGIVILESKLSSLKRFKDDAKEVNAGYECGLSIEKFNDLKEGDIIEAFAMETIARKEL</sequence>
<evidence type="ECO:0000256" key="2">
    <source>
        <dbReference type="ARBA" id="ARBA00020675"/>
    </source>
</evidence>
<evidence type="ECO:0000259" key="12">
    <source>
        <dbReference type="PROSITE" id="PS51722"/>
    </source>
</evidence>
<dbReference type="FunFam" id="2.40.30.10:FF:000008">
    <property type="entry name" value="Translation initiation factor IF-2"/>
    <property type="match status" value="1"/>
</dbReference>
<keyword evidence="14" id="KW-1185">Reference proteome</keyword>
<feature type="coiled-coil region" evidence="10">
    <location>
        <begin position="168"/>
        <end position="207"/>
    </location>
</feature>
<proteinExistence type="inferred from homology"/>
<feature type="region of interest" description="Disordered" evidence="11">
    <location>
        <begin position="56"/>
        <end position="123"/>
    </location>
</feature>
<dbReference type="InterPro" id="IPR053905">
    <property type="entry name" value="EF-G-like_DII"/>
</dbReference>
<dbReference type="PANTHER" id="PTHR43381">
    <property type="entry name" value="TRANSLATION INITIATION FACTOR IF-2-RELATED"/>
    <property type="match status" value="1"/>
</dbReference>
<feature type="compositionally biased region" description="Basic and acidic residues" evidence="11">
    <location>
        <begin position="87"/>
        <end position="96"/>
    </location>
</feature>
<dbReference type="NCBIfam" id="TIGR00231">
    <property type="entry name" value="small_GTP"/>
    <property type="match status" value="1"/>
</dbReference>
<dbReference type="InterPro" id="IPR027417">
    <property type="entry name" value="P-loop_NTPase"/>
</dbReference>
<evidence type="ECO:0000256" key="1">
    <source>
        <dbReference type="ARBA" id="ARBA00007733"/>
    </source>
</evidence>
<accession>A0A1M6RML5</accession>
<dbReference type="InterPro" id="IPR005225">
    <property type="entry name" value="Small_GTP-bd"/>
</dbReference>
<dbReference type="InterPro" id="IPR006847">
    <property type="entry name" value="IF2_N"/>
</dbReference>
<dbReference type="GO" id="GO:0005829">
    <property type="term" value="C:cytosol"/>
    <property type="evidence" value="ECO:0007669"/>
    <property type="project" value="TreeGrafter"/>
</dbReference>
<dbReference type="HAMAP" id="MF_00100_B">
    <property type="entry name" value="IF_2_B"/>
    <property type="match status" value="1"/>
</dbReference>
<feature type="binding site" evidence="8">
    <location>
        <begin position="315"/>
        <end position="318"/>
    </location>
    <ligand>
        <name>GTP</name>
        <dbReference type="ChEBI" id="CHEBI:37565"/>
    </ligand>
</feature>
<dbReference type="InterPro" id="IPR036925">
    <property type="entry name" value="TIF_IF2_dom3_sf"/>
</dbReference>
<evidence type="ECO:0000256" key="3">
    <source>
        <dbReference type="ARBA" id="ARBA00022540"/>
    </source>
</evidence>
<dbReference type="OrthoDB" id="9811804at2"/>
<dbReference type="InterPro" id="IPR009000">
    <property type="entry name" value="Transl_B-barrel_sf"/>
</dbReference>
<dbReference type="Gene3D" id="3.40.50.10050">
    <property type="entry name" value="Translation initiation factor IF- 2, domain 3"/>
    <property type="match status" value="1"/>
</dbReference>
<dbReference type="PANTHER" id="PTHR43381:SF5">
    <property type="entry name" value="TR-TYPE G DOMAIN-CONTAINING PROTEIN"/>
    <property type="match status" value="1"/>
</dbReference>
<keyword evidence="6 8" id="KW-0342">GTP-binding</keyword>
<evidence type="ECO:0000256" key="8">
    <source>
        <dbReference type="HAMAP-Rule" id="MF_00100"/>
    </source>
</evidence>
<evidence type="ECO:0000256" key="11">
    <source>
        <dbReference type="SAM" id="MobiDB-lite"/>
    </source>
</evidence>
<keyword evidence="5 8" id="KW-0648">Protein biosynthesis</keyword>
<name>A0A1M6RML5_9CLOT</name>
<dbReference type="InterPro" id="IPR000178">
    <property type="entry name" value="TF_IF2_bacterial-like"/>
</dbReference>
<dbReference type="FunFam" id="2.40.30.10:FF:000007">
    <property type="entry name" value="Translation initiation factor IF-2"/>
    <property type="match status" value="1"/>
</dbReference>